<evidence type="ECO:0000313" key="1">
    <source>
        <dbReference type="EMBL" id="SHJ24676.1"/>
    </source>
</evidence>
<dbReference type="AlphaFoldDB" id="A0A1M6HR79"/>
<dbReference type="OrthoDB" id="9151105at2"/>
<gene>
    <name evidence="1" type="ORF">SAMN02745170_02072</name>
</gene>
<proteinExistence type="predicted"/>
<evidence type="ECO:0008006" key="3">
    <source>
        <dbReference type="Google" id="ProtNLM"/>
    </source>
</evidence>
<name>A0A1M6HR79_9FIRM</name>
<dbReference type="Proteomes" id="UP000322917">
    <property type="component" value="Unassembled WGS sequence"/>
</dbReference>
<dbReference type="RefSeq" id="WP_149734822.1">
    <property type="nucleotide sequence ID" value="NZ_FQZD01000014.1"/>
</dbReference>
<sequence length="98" mass="11149">MNIEDMKSIPGMRVRWCLSNSHGESDICDEYASGGQNGDGIYEPSECPVFPAHDGCRCYLSPEPMEAGAMIDSIREWKRNPSSRPEIESWYQNNKDKF</sequence>
<organism evidence="1 2">
    <name type="scientific">Propionispora hippei DSM 15287</name>
    <dbReference type="NCBI Taxonomy" id="1123003"/>
    <lineage>
        <taxon>Bacteria</taxon>
        <taxon>Bacillati</taxon>
        <taxon>Bacillota</taxon>
        <taxon>Negativicutes</taxon>
        <taxon>Selenomonadales</taxon>
        <taxon>Sporomusaceae</taxon>
        <taxon>Propionispora</taxon>
    </lineage>
</organism>
<keyword evidence="2" id="KW-1185">Reference proteome</keyword>
<accession>A0A1M6HR79</accession>
<protein>
    <recommendedName>
        <fullName evidence="3">Phage Mu protein F like protein</fullName>
    </recommendedName>
</protein>
<dbReference type="EMBL" id="FQZD01000014">
    <property type="protein sequence ID" value="SHJ24676.1"/>
    <property type="molecule type" value="Genomic_DNA"/>
</dbReference>
<evidence type="ECO:0000313" key="2">
    <source>
        <dbReference type="Proteomes" id="UP000322917"/>
    </source>
</evidence>
<reference evidence="1 2" key="1">
    <citation type="submission" date="2016-11" db="EMBL/GenBank/DDBJ databases">
        <authorList>
            <person name="Varghese N."/>
            <person name="Submissions S."/>
        </authorList>
    </citation>
    <scope>NUCLEOTIDE SEQUENCE [LARGE SCALE GENOMIC DNA]</scope>
    <source>
        <strain evidence="1 2">DSM 15287</strain>
    </source>
</reference>